<dbReference type="InterPro" id="IPR000845">
    <property type="entry name" value="Nucleoside_phosphorylase_d"/>
</dbReference>
<dbReference type="InterPro" id="IPR018099">
    <property type="entry name" value="Purine_phosphorylase-2_CS"/>
</dbReference>
<evidence type="ECO:0000313" key="8">
    <source>
        <dbReference type="Proteomes" id="UP000095284"/>
    </source>
</evidence>
<keyword evidence="4" id="KW-0963">Cytoplasm</keyword>
<comment type="subunit">
    <text evidence="4">Homotrimer.</text>
</comment>
<comment type="pathway">
    <text evidence="4">Amino-acid biosynthesis; L-methionine biosynthesis via salvage pathway; S-methyl-5-thio-alpha-D-ribose 1-phosphate from S-methyl-5'-thioadenosine (phosphorylase route): step 1/1.</text>
</comment>
<dbReference type="EMBL" id="CAJFDI010000005">
    <property type="protein sequence ID" value="CAD5231526.1"/>
    <property type="molecule type" value="Genomic_DNA"/>
</dbReference>
<keyword evidence="4" id="KW-0539">Nucleus</keyword>
<dbReference type="Proteomes" id="UP000095284">
    <property type="component" value="Unplaced"/>
</dbReference>
<dbReference type="EMBL" id="CAJFCV020000005">
    <property type="protein sequence ID" value="CAG9122777.1"/>
    <property type="molecule type" value="Genomic_DNA"/>
</dbReference>
<dbReference type="AlphaFoldDB" id="A0A1I7RSW3"/>
<organism evidence="8 10">
    <name type="scientific">Bursaphelenchus xylophilus</name>
    <name type="common">Pinewood nematode worm</name>
    <name type="synonym">Aphelenchoides xylophilus</name>
    <dbReference type="NCBI Taxonomy" id="6326"/>
    <lineage>
        <taxon>Eukaryota</taxon>
        <taxon>Metazoa</taxon>
        <taxon>Ecdysozoa</taxon>
        <taxon>Nematoda</taxon>
        <taxon>Chromadorea</taxon>
        <taxon>Rhabditida</taxon>
        <taxon>Tylenchina</taxon>
        <taxon>Tylenchomorpha</taxon>
        <taxon>Aphelenchoidea</taxon>
        <taxon>Aphelenchoididae</taxon>
        <taxon>Bursaphelenchus</taxon>
    </lineage>
</organism>
<evidence type="ECO:0000313" key="9">
    <source>
        <dbReference type="Proteomes" id="UP000659654"/>
    </source>
</evidence>
<comment type="similarity">
    <text evidence="4">Belongs to the PNP/MTAP phosphorylase family. MTAP subfamily.</text>
</comment>
<dbReference type="Pfam" id="PF01048">
    <property type="entry name" value="PNP_UDP_1"/>
    <property type="match status" value="1"/>
</dbReference>
<evidence type="ECO:0000256" key="1">
    <source>
        <dbReference type="ARBA" id="ARBA00022676"/>
    </source>
</evidence>
<reference evidence="10" key="1">
    <citation type="submission" date="2016-11" db="UniProtKB">
        <authorList>
            <consortium name="WormBaseParasite"/>
        </authorList>
    </citation>
    <scope>IDENTIFICATION</scope>
</reference>
<dbReference type="PANTHER" id="PTHR42679:SF2">
    <property type="entry name" value="S-METHYL-5'-THIOADENOSINE PHOSPHORYLASE"/>
    <property type="match status" value="1"/>
</dbReference>
<dbReference type="Proteomes" id="UP000659654">
    <property type="component" value="Unassembled WGS sequence"/>
</dbReference>
<dbReference type="SUPFAM" id="SSF53167">
    <property type="entry name" value="Purine and uridine phosphorylases"/>
    <property type="match status" value="1"/>
</dbReference>
<keyword evidence="9" id="KW-1185">Reference proteome</keyword>
<gene>
    <name evidence="6" type="ORF">BXYJ_LOCUS11622</name>
</gene>
<evidence type="ECO:0000256" key="3">
    <source>
        <dbReference type="ARBA" id="ARBA00022726"/>
    </source>
</evidence>
<feature type="binding site" evidence="4">
    <location>
        <begin position="215"/>
        <end position="217"/>
    </location>
    <ligand>
        <name>substrate</name>
    </ligand>
</feature>
<dbReference type="InterPro" id="IPR035994">
    <property type="entry name" value="Nucleoside_phosphorylase_sf"/>
</dbReference>
<name>A0A1I7RSW3_BURXY</name>
<dbReference type="GO" id="GO:0019509">
    <property type="term" value="P:L-methionine salvage from methylthioadenosine"/>
    <property type="evidence" value="ECO:0007669"/>
    <property type="project" value="UniProtKB-UniRule"/>
</dbReference>
<evidence type="ECO:0000256" key="2">
    <source>
        <dbReference type="ARBA" id="ARBA00022679"/>
    </source>
</evidence>
<dbReference type="InterPro" id="IPR010044">
    <property type="entry name" value="MTAP"/>
</dbReference>
<feature type="site" description="Important for substrate specificity" evidence="4">
    <location>
        <position position="173"/>
    </location>
</feature>
<feature type="binding site" evidence="4">
    <location>
        <begin position="55"/>
        <end position="56"/>
    </location>
    <ligand>
        <name>phosphate</name>
        <dbReference type="ChEBI" id="CHEBI:43474"/>
    </ligand>
</feature>
<dbReference type="PANTHER" id="PTHR42679">
    <property type="entry name" value="S-METHYL-5'-THIOADENOSINE PHOSPHORYLASE"/>
    <property type="match status" value="1"/>
</dbReference>
<evidence type="ECO:0000256" key="4">
    <source>
        <dbReference type="HAMAP-Rule" id="MF_03155"/>
    </source>
</evidence>
<dbReference type="GO" id="GO:0005829">
    <property type="term" value="C:cytosol"/>
    <property type="evidence" value="ECO:0007669"/>
    <property type="project" value="TreeGrafter"/>
</dbReference>
<comment type="catalytic activity">
    <reaction evidence="4">
        <text>S-methyl-5'-thioadenosine + phosphate = 5-(methylsulfanyl)-alpha-D-ribose 1-phosphate + adenine</text>
        <dbReference type="Rhea" id="RHEA:11852"/>
        <dbReference type="ChEBI" id="CHEBI:16708"/>
        <dbReference type="ChEBI" id="CHEBI:17509"/>
        <dbReference type="ChEBI" id="CHEBI:43474"/>
        <dbReference type="ChEBI" id="CHEBI:58533"/>
        <dbReference type="EC" id="2.4.2.28"/>
    </reaction>
</comment>
<reference evidence="7" key="2">
    <citation type="submission" date="2020-08" db="EMBL/GenBank/DDBJ databases">
        <authorList>
            <person name="Kikuchi T."/>
        </authorList>
    </citation>
    <scope>NUCLEOTIDE SEQUENCE</scope>
    <source>
        <strain evidence="6">Ka4C1</strain>
    </source>
</reference>
<dbReference type="GO" id="GO:0017061">
    <property type="term" value="F:S-methyl-5-thioadenosine phosphorylase activity"/>
    <property type="evidence" value="ECO:0007669"/>
    <property type="project" value="UniProtKB-UniRule"/>
</dbReference>
<proteinExistence type="inferred from homology"/>
<accession>A0A1I7RSW3</accession>
<evidence type="ECO:0000259" key="5">
    <source>
        <dbReference type="Pfam" id="PF01048"/>
    </source>
</evidence>
<keyword evidence="2 4" id="KW-0808">Transferase</keyword>
<evidence type="ECO:0000313" key="10">
    <source>
        <dbReference type="WBParaSite" id="BXY_0381700.1"/>
    </source>
</evidence>
<keyword evidence="3 4" id="KW-0660">Purine salvage</keyword>
<dbReference type="OrthoDB" id="431409at2759"/>
<feature type="binding site" evidence="4">
    <location>
        <position position="13"/>
    </location>
    <ligand>
        <name>phosphate</name>
        <dbReference type="ChEBI" id="CHEBI:43474"/>
    </ligand>
</feature>
<dbReference type="CDD" id="cd09010">
    <property type="entry name" value="MTAP_SsMTAPII_like_MTIP"/>
    <property type="match status" value="1"/>
</dbReference>
<dbReference type="UniPathway" id="UPA00904">
    <property type="reaction ID" value="UER00873"/>
</dbReference>
<protein>
    <recommendedName>
        <fullName evidence="4">S-methyl-5'-thioadenosine phosphorylase</fullName>
        <ecNumber evidence="4">2.4.2.28</ecNumber>
    </recommendedName>
    <alternativeName>
        <fullName evidence="4">5'-methylthioadenosine phosphorylase</fullName>
        <shortName evidence="4">MTA phosphorylase</shortName>
        <shortName evidence="4">MTAP</shortName>
        <shortName evidence="4">MTAPase</shortName>
    </alternativeName>
</protein>
<feature type="binding site" evidence="4">
    <location>
        <position position="191"/>
    </location>
    <ligand>
        <name>substrate</name>
    </ligand>
</feature>
<comment type="function">
    <text evidence="4">Catalyzes the reversible phosphorylation of S-methyl-5'-thioadenosine (MTA) to adenine and 5-methylthioribose-1-phosphate. Involved in the breakdown of MTA, a major by-product of polyamine biosynthesis. Responsible for the first step in the methionine salvage pathway after MTA has been generated from S-adenosylmethionine. Has broad substrate specificity with 6-aminopurine nucleosides as preferred substrates.</text>
</comment>
<dbReference type="PROSITE" id="PS01240">
    <property type="entry name" value="PNP_MTAP_2"/>
    <property type="match status" value="1"/>
</dbReference>
<keyword evidence="1 4" id="KW-0328">Glycosyltransferase</keyword>
<dbReference type="Proteomes" id="UP000582659">
    <property type="component" value="Unassembled WGS sequence"/>
</dbReference>
<dbReference type="HAMAP" id="MF_01963">
    <property type="entry name" value="MTAP"/>
    <property type="match status" value="1"/>
</dbReference>
<dbReference type="WBParaSite" id="BXY_0381700.1">
    <property type="protein sequence ID" value="BXY_0381700.1"/>
    <property type="gene ID" value="BXY_0381700"/>
</dbReference>
<evidence type="ECO:0000313" key="6">
    <source>
        <dbReference type="EMBL" id="CAD5231526.1"/>
    </source>
</evidence>
<comment type="subcellular location">
    <subcellularLocation>
        <location evidence="4">Cytoplasm</location>
    </subcellularLocation>
    <subcellularLocation>
        <location evidence="4">Nucleus</location>
    </subcellularLocation>
</comment>
<feature type="site" description="Important for substrate specificity" evidence="4">
    <location>
        <position position="228"/>
    </location>
</feature>
<dbReference type="GO" id="GO:0006166">
    <property type="term" value="P:purine ribonucleoside salvage"/>
    <property type="evidence" value="ECO:0007669"/>
    <property type="project" value="UniProtKB-KW"/>
</dbReference>
<sequence length="277" mass="30602">MPGRLKVGIIGGTGLEDPQILENVREVEYDTPFGKPSDKLKEGTIHGVPCVLLSRHSKKHDIDPTGVNYRANLWALKEAGVNVIIASNASGSLVEHIKPGDFVFVDSFIDRTHKRLQTFYGKNPGELQGVCHIPCHPAFNEKVREILIETAENQKISYHKNGTIVCIEGPRYSSRAESNMFRQWGGTVINMTIVPEVILALELGIPYQSIALSTDYDCWKDDAEGVSVDLVDRTLRENGEKAKKLFVEAVGNLAKREAEVLAEYEKAQVTAKSAVMG</sequence>
<dbReference type="EC" id="2.4.2.28" evidence="4"/>
<dbReference type="Gene3D" id="3.40.50.1580">
    <property type="entry name" value="Nucleoside phosphorylase domain"/>
    <property type="match status" value="1"/>
</dbReference>
<dbReference type="GO" id="GO:0005634">
    <property type="term" value="C:nucleus"/>
    <property type="evidence" value="ECO:0007669"/>
    <property type="project" value="UniProtKB-SubCell"/>
</dbReference>
<feature type="domain" description="Nucleoside phosphorylase" evidence="5">
    <location>
        <begin position="6"/>
        <end position="249"/>
    </location>
</feature>
<evidence type="ECO:0000313" key="7">
    <source>
        <dbReference type="EMBL" id="CAG9122777.1"/>
    </source>
</evidence>
<dbReference type="NCBIfam" id="TIGR01694">
    <property type="entry name" value="MTAP"/>
    <property type="match status" value="1"/>
</dbReference>
<feature type="binding site" evidence="4">
    <location>
        <position position="192"/>
    </location>
    <ligand>
        <name>phosphate</name>
        <dbReference type="ChEBI" id="CHEBI:43474"/>
    </ligand>
</feature>
<dbReference type="SMR" id="A0A1I7RSW3"/>
<comment type="caution">
    <text evidence="4">Lacks conserved residue(s) required for the propagation of feature annotation.</text>
</comment>